<comment type="caution">
    <text evidence="1">The sequence shown here is derived from an EMBL/GenBank/DDBJ whole genome shotgun (WGS) entry which is preliminary data.</text>
</comment>
<protein>
    <submittedName>
        <fullName evidence="1">Uncharacterized protein</fullName>
    </submittedName>
</protein>
<reference evidence="1 2" key="1">
    <citation type="submission" date="2016-02" db="EMBL/GenBank/DDBJ databases">
        <title>Genome analysis of coral dinoflagellate symbionts highlights evolutionary adaptations to a symbiotic lifestyle.</title>
        <authorList>
            <person name="Aranda M."/>
            <person name="Li Y."/>
            <person name="Liew Y.J."/>
            <person name="Baumgarten S."/>
            <person name="Simakov O."/>
            <person name="Wilson M."/>
            <person name="Piel J."/>
            <person name="Ashoor H."/>
            <person name="Bougouffa S."/>
            <person name="Bajic V.B."/>
            <person name="Ryu T."/>
            <person name="Ravasi T."/>
            <person name="Bayer T."/>
            <person name="Micklem G."/>
            <person name="Kim H."/>
            <person name="Bhak J."/>
            <person name="Lajeunesse T.C."/>
            <person name="Voolstra C.R."/>
        </authorList>
    </citation>
    <scope>NUCLEOTIDE SEQUENCE [LARGE SCALE GENOMIC DNA]</scope>
    <source>
        <strain evidence="1 2">CCMP2467</strain>
    </source>
</reference>
<organism evidence="1 2">
    <name type="scientific">Symbiodinium microadriaticum</name>
    <name type="common">Dinoflagellate</name>
    <name type="synonym">Zooxanthella microadriatica</name>
    <dbReference type="NCBI Taxonomy" id="2951"/>
    <lineage>
        <taxon>Eukaryota</taxon>
        <taxon>Sar</taxon>
        <taxon>Alveolata</taxon>
        <taxon>Dinophyceae</taxon>
        <taxon>Suessiales</taxon>
        <taxon>Symbiodiniaceae</taxon>
        <taxon>Symbiodinium</taxon>
    </lineage>
</organism>
<gene>
    <name evidence="1" type="ORF">AK812_SmicGene44162</name>
</gene>
<keyword evidence="2" id="KW-1185">Reference proteome</keyword>
<dbReference type="AlphaFoldDB" id="A0A1Q9BZ59"/>
<sequence length="261" mass="27739">MGGIVLLENPSSSLLRSLCEALAAKVAPFLSNSGLVFRANLPSPPISDLDLDPFLSDLRQCLGLNPADFAVLLSVPPGQPFRLFLLEAHLSVSRDPDIAFVNTPVSGVPLIIDESMPPCPSLFPAPPAPAPDVDLVHCESSWGSALSDPTTADRLLETEVAEGWVFVVPGGAGYLKQNCTRSTIGKPGLVKAPDRDPCVVVDSSGSGVTAHTHLPNKSANPTITCLRRCLPARPALLILDVSKAHRRILIRPSDRGLLCFY</sequence>
<evidence type="ECO:0000313" key="1">
    <source>
        <dbReference type="EMBL" id="OLP75968.1"/>
    </source>
</evidence>
<evidence type="ECO:0000313" key="2">
    <source>
        <dbReference type="Proteomes" id="UP000186817"/>
    </source>
</evidence>
<proteinExistence type="predicted"/>
<dbReference type="Proteomes" id="UP000186817">
    <property type="component" value="Unassembled WGS sequence"/>
</dbReference>
<name>A0A1Q9BZ59_SYMMI</name>
<accession>A0A1Q9BZ59</accession>
<dbReference type="EMBL" id="LSRX01002192">
    <property type="protein sequence ID" value="OLP75968.1"/>
    <property type="molecule type" value="Genomic_DNA"/>
</dbReference>